<evidence type="ECO:0000313" key="1">
    <source>
        <dbReference type="EMBL" id="CAI6307565.1"/>
    </source>
</evidence>
<gene>
    <name evidence="1" type="ORF">PDIGIT_LOCUS3083</name>
</gene>
<protein>
    <submittedName>
        <fullName evidence="1">Uncharacterized protein</fullName>
    </submittedName>
</protein>
<organism evidence="1 2">
    <name type="scientific">Periconia digitata</name>
    <dbReference type="NCBI Taxonomy" id="1303443"/>
    <lineage>
        <taxon>Eukaryota</taxon>
        <taxon>Fungi</taxon>
        <taxon>Dikarya</taxon>
        <taxon>Ascomycota</taxon>
        <taxon>Pezizomycotina</taxon>
        <taxon>Dothideomycetes</taxon>
        <taxon>Pleosporomycetidae</taxon>
        <taxon>Pleosporales</taxon>
        <taxon>Massarineae</taxon>
        <taxon>Periconiaceae</taxon>
        <taxon>Periconia</taxon>
    </lineage>
</organism>
<keyword evidence="2" id="KW-1185">Reference proteome</keyword>
<name>A0A9W4XM25_9PLEO</name>
<dbReference type="AlphaFoldDB" id="A0A9W4XM25"/>
<proteinExistence type="predicted"/>
<dbReference type="Proteomes" id="UP001152607">
    <property type="component" value="Unassembled WGS sequence"/>
</dbReference>
<reference evidence="1" key="1">
    <citation type="submission" date="2023-01" db="EMBL/GenBank/DDBJ databases">
        <authorList>
            <person name="Van Ghelder C."/>
            <person name="Rancurel C."/>
        </authorList>
    </citation>
    <scope>NUCLEOTIDE SEQUENCE</scope>
    <source>
        <strain evidence="1">CNCM I-4278</strain>
    </source>
</reference>
<sequence length="49" mass="5608">MNLQLSLSFEFPRRPTTVWKILEGASVAELRPPCHSRVRCCTARCEVMS</sequence>
<comment type="caution">
    <text evidence="1">The sequence shown here is derived from an EMBL/GenBank/DDBJ whole genome shotgun (WGS) entry which is preliminary data.</text>
</comment>
<accession>A0A9W4XM25</accession>
<dbReference type="EMBL" id="CAOQHR010000002">
    <property type="protein sequence ID" value="CAI6307565.1"/>
    <property type="molecule type" value="Genomic_DNA"/>
</dbReference>
<evidence type="ECO:0000313" key="2">
    <source>
        <dbReference type="Proteomes" id="UP001152607"/>
    </source>
</evidence>